<accession>A0A6G1C801</accession>
<dbReference type="OrthoDB" id="767398at2759"/>
<protein>
    <submittedName>
        <fullName evidence="1">Uncharacterized protein</fullName>
    </submittedName>
</protein>
<dbReference type="AlphaFoldDB" id="A0A6G1C801"/>
<name>A0A6G1C801_9ORYZ</name>
<comment type="caution">
    <text evidence="1">The sequence shown here is derived from an EMBL/GenBank/DDBJ whole genome shotgun (WGS) entry which is preliminary data.</text>
</comment>
<keyword evidence="2" id="KW-1185">Reference proteome</keyword>
<evidence type="ECO:0000313" key="2">
    <source>
        <dbReference type="Proteomes" id="UP000479710"/>
    </source>
</evidence>
<evidence type="ECO:0000313" key="1">
    <source>
        <dbReference type="EMBL" id="KAF0896598.1"/>
    </source>
</evidence>
<sequence>MYDATDILELCQLKAIGLGCCNPLLFCLWNPLFAHDIASRICILCKTGAGFNLMKLEGYPDGLSAPIVGVGRIGKTTIAKNIFNEEAI</sequence>
<dbReference type="Proteomes" id="UP000479710">
    <property type="component" value="Unassembled WGS sequence"/>
</dbReference>
<organism evidence="1 2">
    <name type="scientific">Oryza meyeriana var. granulata</name>
    <dbReference type="NCBI Taxonomy" id="110450"/>
    <lineage>
        <taxon>Eukaryota</taxon>
        <taxon>Viridiplantae</taxon>
        <taxon>Streptophyta</taxon>
        <taxon>Embryophyta</taxon>
        <taxon>Tracheophyta</taxon>
        <taxon>Spermatophyta</taxon>
        <taxon>Magnoliopsida</taxon>
        <taxon>Liliopsida</taxon>
        <taxon>Poales</taxon>
        <taxon>Poaceae</taxon>
        <taxon>BOP clade</taxon>
        <taxon>Oryzoideae</taxon>
        <taxon>Oryzeae</taxon>
        <taxon>Oryzinae</taxon>
        <taxon>Oryza</taxon>
        <taxon>Oryza meyeriana</taxon>
    </lineage>
</organism>
<reference evidence="1 2" key="1">
    <citation type="submission" date="2019-11" db="EMBL/GenBank/DDBJ databases">
        <title>Whole genome sequence of Oryza granulata.</title>
        <authorList>
            <person name="Li W."/>
        </authorList>
    </citation>
    <scope>NUCLEOTIDE SEQUENCE [LARGE SCALE GENOMIC DNA]</scope>
    <source>
        <strain evidence="2">cv. Menghai</strain>
        <tissue evidence="1">Leaf</tissue>
    </source>
</reference>
<dbReference type="EMBL" id="SPHZ02000010">
    <property type="protein sequence ID" value="KAF0896598.1"/>
    <property type="molecule type" value="Genomic_DNA"/>
</dbReference>
<proteinExistence type="predicted"/>
<gene>
    <name evidence="1" type="ORF">E2562_026301</name>
</gene>